<evidence type="ECO:0000313" key="8">
    <source>
        <dbReference type="EMBL" id="EZP26687.1"/>
    </source>
</evidence>
<dbReference type="EMBL" id="JFYO01000006">
    <property type="protein sequence ID" value="EZP26687.1"/>
    <property type="molecule type" value="Genomic_DNA"/>
</dbReference>
<dbReference type="OrthoDB" id="9807790at2"/>
<organism evidence="8 9">
    <name type="scientific">Microbacterium oleivorans</name>
    <dbReference type="NCBI Taxonomy" id="273677"/>
    <lineage>
        <taxon>Bacteria</taxon>
        <taxon>Bacillati</taxon>
        <taxon>Actinomycetota</taxon>
        <taxon>Actinomycetes</taxon>
        <taxon>Micrococcales</taxon>
        <taxon>Microbacteriaceae</taxon>
        <taxon>Microbacterium</taxon>
    </lineage>
</organism>
<dbReference type="PANTHER" id="PTHR22683">
    <property type="entry name" value="SPORULATION PROTEIN RELATED"/>
    <property type="match status" value="1"/>
</dbReference>
<dbReference type="Gene3D" id="3.40.50.300">
    <property type="entry name" value="P-loop containing nucleotide triphosphate hydrolases"/>
    <property type="match status" value="3"/>
</dbReference>
<dbReference type="PANTHER" id="PTHR22683:SF1">
    <property type="entry name" value="TYPE VII SECRETION SYSTEM PROTEIN ESSC"/>
    <property type="match status" value="1"/>
</dbReference>
<dbReference type="InterPro" id="IPR002543">
    <property type="entry name" value="FtsK_dom"/>
</dbReference>
<dbReference type="InterPro" id="IPR050206">
    <property type="entry name" value="FtsK/SpoIIIE/SftA"/>
</dbReference>
<evidence type="ECO:0000256" key="3">
    <source>
        <dbReference type="PROSITE-ProRule" id="PRU00289"/>
    </source>
</evidence>
<feature type="transmembrane region" description="Helical" evidence="6">
    <location>
        <begin position="33"/>
        <end position="51"/>
    </location>
</feature>
<keyword evidence="6" id="KW-1133">Transmembrane helix</keyword>
<sequence>MPGAPHSGPVSTLAPDEPLTPPRRGTPPPRPPLPLLTAIVPVIGAVALWAVTGSAYALLFAALGPLIAVASVADAARTSKRTSKKDAAALARELAEAQAEVARRHDEEREQRWATHPDVERFLARPESIWRVVPEREAALVVGSGEDASSLRVSGGEGDDASSALRRTAGRIDGVPVLVPLTTGVAVIGPPTLAAAVARALALQVLLCLAPGRVRLGDGAPAWTDAAPHRSAAVGPLLQLLEKGGVVGADVDIPIVVVPEDAPPPPRCGAVLRLTGPTTARLDLDGRSREVTVDVASVSQATGVAQLLAERAARALGHTVDEALTLRDALRGAPPARPGTLSAAFASAGSAVFPIDLVEDGPHAVVIGMTGAGKSELLTSWVVSLCAAHTPAQLGLLLVDFKGGRTFDHLAPLPHVTGVLTDLDEPTTVRAIESLRAEVRYRERTLAAIGARDVDEAGDALGRLVIVVDEYAALVAAHPVLHDVFGDLAARGRALGIHLVLAAQRATGVFRDAVLANASLRIALRVADGSDSRAVLGVDDASRLSGRPEARGTALFRRSRDTAPHVVRVALCDGGVIAETAARHGGVRARRPWLPALPERIPLDTSRTTGGVLLAVADEPDQQRQRGVIWKDPSLAVIGGPGSGRSGALRAISAQTPTRAIPADAEGAWDALTTLEQTPTGTTVLVDDLDALLSALPGEYSAVAGEALESAIRSARTRGVRVAIATQRVGGGVGRILDLVPGRLVLGTASRADHVAAGGEAADFLPDLPTGRGRLGRTLVQVVDAGLDSVPAPAGVPPVWQPGRRAAAVVVPAGSRPRRLAAAWEHLGVPVRPLDSESRLERGGVVIGPPDAWLAYWRILAAARVDADLVIDAACAAEYRALTGSRELPPFALLGAGRAWLHAPDRPVRRVLLEAE</sequence>
<evidence type="ECO:0000259" key="7">
    <source>
        <dbReference type="PROSITE" id="PS50901"/>
    </source>
</evidence>
<keyword evidence="1 3" id="KW-0547">Nucleotide-binding</keyword>
<dbReference type="PATRIC" id="fig|273677.3.peg.1871"/>
<reference evidence="8 9" key="1">
    <citation type="submission" date="2014-03" db="EMBL/GenBank/DDBJ databases">
        <title>Draft Genome Sequences of 13 Willow Endophytes.</title>
        <authorList>
            <person name="Gan H.Y."/>
            <person name="Gan H.M."/>
            <person name="Savka M.A."/>
            <person name="Hudson A.O."/>
        </authorList>
    </citation>
    <scope>NUCLEOTIDE SEQUENCE [LARGE SCALE GENOMIC DNA]</scope>
    <source>
        <strain evidence="8 9">RIT293</strain>
    </source>
</reference>
<dbReference type="InterPro" id="IPR027417">
    <property type="entry name" value="P-loop_NTPase"/>
</dbReference>
<dbReference type="GO" id="GO:0003677">
    <property type="term" value="F:DNA binding"/>
    <property type="evidence" value="ECO:0007669"/>
    <property type="project" value="InterPro"/>
</dbReference>
<evidence type="ECO:0000313" key="9">
    <source>
        <dbReference type="Proteomes" id="UP000024001"/>
    </source>
</evidence>
<dbReference type="SUPFAM" id="SSF52540">
    <property type="entry name" value="P-loop containing nucleoside triphosphate hydrolases"/>
    <property type="match status" value="2"/>
</dbReference>
<dbReference type="eggNOG" id="COG1674">
    <property type="taxonomic scope" value="Bacteria"/>
</dbReference>
<protein>
    <submittedName>
        <fullName evidence="8">Putative DNA segregation ATPase</fullName>
    </submittedName>
</protein>
<keyword evidence="6" id="KW-0472">Membrane</keyword>
<feature type="binding site" evidence="3">
    <location>
        <begin position="368"/>
        <end position="375"/>
    </location>
    <ligand>
        <name>ATP</name>
        <dbReference type="ChEBI" id="CHEBI:30616"/>
    </ligand>
</feature>
<evidence type="ECO:0000256" key="2">
    <source>
        <dbReference type="ARBA" id="ARBA00022840"/>
    </source>
</evidence>
<feature type="coiled-coil region" evidence="4">
    <location>
        <begin position="80"/>
        <end position="107"/>
    </location>
</feature>
<evidence type="ECO:0000256" key="1">
    <source>
        <dbReference type="ARBA" id="ARBA00022741"/>
    </source>
</evidence>
<proteinExistence type="predicted"/>
<name>A0A031FQZ2_9MICO</name>
<evidence type="ECO:0000256" key="4">
    <source>
        <dbReference type="SAM" id="Coils"/>
    </source>
</evidence>
<comment type="caution">
    <text evidence="8">The sequence shown here is derived from an EMBL/GenBank/DDBJ whole genome shotgun (WGS) entry which is preliminary data.</text>
</comment>
<evidence type="ECO:0000256" key="5">
    <source>
        <dbReference type="SAM" id="MobiDB-lite"/>
    </source>
</evidence>
<keyword evidence="9" id="KW-1185">Reference proteome</keyword>
<dbReference type="AlphaFoldDB" id="A0A031FQZ2"/>
<feature type="domain" description="FtsK" evidence="7">
    <location>
        <begin position="349"/>
        <end position="533"/>
    </location>
</feature>
<dbReference type="Proteomes" id="UP000024001">
    <property type="component" value="Unassembled WGS sequence"/>
</dbReference>
<keyword evidence="4" id="KW-0175">Coiled coil</keyword>
<accession>A0A031FQZ2</accession>
<dbReference type="GO" id="GO:0005524">
    <property type="term" value="F:ATP binding"/>
    <property type="evidence" value="ECO:0007669"/>
    <property type="project" value="UniProtKB-UniRule"/>
</dbReference>
<feature type="region of interest" description="Disordered" evidence="5">
    <location>
        <begin position="1"/>
        <end position="30"/>
    </location>
</feature>
<gene>
    <name evidence="8" type="ORF">BW34_01887</name>
</gene>
<feature type="compositionally biased region" description="Pro residues" evidence="5">
    <location>
        <begin position="18"/>
        <end position="30"/>
    </location>
</feature>
<keyword evidence="6" id="KW-0812">Transmembrane</keyword>
<evidence type="ECO:0000256" key="6">
    <source>
        <dbReference type="SAM" id="Phobius"/>
    </source>
</evidence>
<keyword evidence="2 3" id="KW-0067">ATP-binding</keyword>
<dbReference type="Pfam" id="PF01580">
    <property type="entry name" value="FtsK_SpoIIIE"/>
    <property type="match status" value="1"/>
</dbReference>
<dbReference type="PROSITE" id="PS50901">
    <property type="entry name" value="FTSK"/>
    <property type="match status" value="1"/>
</dbReference>